<dbReference type="Pfam" id="PF08100">
    <property type="entry name" value="Dimerisation"/>
    <property type="match status" value="1"/>
</dbReference>
<dbReference type="Gene3D" id="3.40.50.150">
    <property type="entry name" value="Vaccinia Virus protein VP39"/>
    <property type="match status" value="1"/>
</dbReference>
<organism evidence="7 8">
    <name type="scientific">Akanthomyces lecanii RCEF 1005</name>
    <dbReference type="NCBI Taxonomy" id="1081108"/>
    <lineage>
        <taxon>Eukaryota</taxon>
        <taxon>Fungi</taxon>
        <taxon>Dikarya</taxon>
        <taxon>Ascomycota</taxon>
        <taxon>Pezizomycotina</taxon>
        <taxon>Sordariomycetes</taxon>
        <taxon>Hypocreomycetidae</taxon>
        <taxon>Hypocreales</taxon>
        <taxon>Cordycipitaceae</taxon>
        <taxon>Akanthomyces</taxon>
        <taxon>Cordyceps confragosa</taxon>
    </lineage>
</organism>
<evidence type="ECO:0000256" key="2">
    <source>
        <dbReference type="ARBA" id="ARBA00022679"/>
    </source>
</evidence>
<dbReference type="OrthoDB" id="1535081at2759"/>
<dbReference type="InterPro" id="IPR016461">
    <property type="entry name" value="COMT-like"/>
</dbReference>
<evidence type="ECO:0000313" key="8">
    <source>
        <dbReference type="Proteomes" id="UP000076881"/>
    </source>
</evidence>
<evidence type="ECO:0000256" key="4">
    <source>
        <dbReference type="PIRSR" id="PIRSR005739-1"/>
    </source>
</evidence>
<reference evidence="7 8" key="1">
    <citation type="journal article" date="2016" name="Genome Biol. Evol.">
        <title>Divergent and convergent evolution of fungal pathogenicity.</title>
        <authorList>
            <person name="Shang Y."/>
            <person name="Xiao G."/>
            <person name="Zheng P."/>
            <person name="Cen K."/>
            <person name="Zhan S."/>
            <person name="Wang C."/>
        </authorList>
    </citation>
    <scope>NUCLEOTIDE SEQUENCE [LARGE SCALE GENOMIC DNA]</scope>
    <source>
        <strain evidence="7 8">RCEF 1005</strain>
    </source>
</reference>
<dbReference type="PANTHER" id="PTHR43712:SF1">
    <property type="entry name" value="HYPOTHETICAL O-METHYLTRANSFERASE (EUROFUNG)-RELATED"/>
    <property type="match status" value="1"/>
</dbReference>
<evidence type="ECO:0000313" key="7">
    <source>
        <dbReference type="EMBL" id="OAA75951.1"/>
    </source>
</evidence>
<gene>
    <name evidence="7" type="ORF">LEL_05635</name>
</gene>
<keyword evidence="8" id="KW-1185">Reference proteome</keyword>
<feature type="domain" description="O-methyltransferase C-terminal" evidence="5">
    <location>
        <begin position="231"/>
        <end position="376"/>
    </location>
</feature>
<dbReference type="EMBL" id="AZHF01000004">
    <property type="protein sequence ID" value="OAA75951.1"/>
    <property type="molecule type" value="Genomic_DNA"/>
</dbReference>
<dbReference type="InterPro" id="IPR012967">
    <property type="entry name" value="COMT_dimerisation"/>
</dbReference>
<dbReference type="InterPro" id="IPR001077">
    <property type="entry name" value="COMT_C"/>
</dbReference>
<proteinExistence type="predicted"/>
<feature type="active site" description="Proton acceptor" evidence="4">
    <location>
        <position position="304"/>
    </location>
</feature>
<feature type="domain" description="O-methyltransferase dimerisation" evidence="6">
    <location>
        <begin position="57"/>
        <end position="134"/>
    </location>
</feature>
<dbReference type="GO" id="GO:0046983">
    <property type="term" value="F:protein dimerization activity"/>
    <property type="evidence" value="ECO:0007669"/>
    <property type="project" value="InterPro"/>
</dbReference>
<dbReference type="SUPFAM" id="SSF53335">
    <property type="entry name" value="S-adenosyl-L-methionine-dependent methyltransferases"/>
    <property type="match status" value="1"/>
</dbReference>
<evidence type="ECO:0000259" key="5">
    <source>
        <dbReference type="Pfam" id="PF00891"/>
    </source>
</evidence>
<keyword evidence="2 7" id="KW-0808">Transferase</keyword>
<dbReference type="SUPFAM" id="SSF46785">
    <property type="entry name" value="Winged helix' DNA-binding domain"/>
    <property type="match status" value="1"/>
</dbReference>
<protein>
    <submittedName>
        <fullName evidence="7">Sterigmatocystin 8-O-methyltransferase</fullName>
    </submittedName>
</protein>
<dbReference type="InterPro" id="IPR029063">
    <property type="entry name" value="SAM-dependent_MTases_sf"/>
</dbReference>
<name>A0A168G2Z2_CORDF</name>
<dbReference type="GO" id="GO:0008171">
    <property type="term" value="F:O-methyltransferase activity"/>
    <property type="evidence" value="ECO:0007669"/>
    <property type="project" value="InterPro"/>
</dbReference>
<dbReference type="Proteomes" id="UP000076881">
    <property type="component" value="Unassembled WGS sequence"/>
</dbReference>
<dbReference type="Pfam" id="PF00891">
    <property type="entry name" value="Methyltransf_2"/>
    <property type="match status" value="1"/>
</dbReference>
<keyword evidence="3" id="KW-0949">S-adenosyl-L-methionine</keyword>
<dbReference type="InterPro" id="IPR036388">
    <property type="entry name" value="WH-like_DNA-bd_sf"/>
</dbReference>
<dbReference type="PROSITE" id="PS51683">
    <property type="entry name" value="SAM_OMT_II"/>
    <property type="match status" value="1"/>
</dbReference>
<dbReference type="Gene3D" id="1.10.10.10">
    <property type="entry name" value="Winged helix-like DNA-binding domain superfamily/Winged helix DNA-binding domain"/>
    <property type="match status" value="1"/>
</dbReference>
<dbReference type="PANTHER" id="PTHR43712">
    <property type="entry name" value="PUTATIVE (AFU_ORTHOLOGUE AFUA_4G14580)-RELATED"/>
    <property type="match status" value="1"/>
</dbReference>
<comment type="caution">
    <text evidence="7">The sequence shown here is derived from an EMBL/GenBank/DDBJ whole genome shotgun (WGS) entry which is preliminary data.</text>
</comment>
<dbReference type="AlphaFoldDB" id="A0A168G2Z2"/>
<keyword evidence="1 7" id="KW-0489">Methyltransferase</keyword>
<evidence type="ECO:0000256" key="3">
    <source>
        <dbReference type="ARBA" id="ARBA00022691"/>
    </source>
</evidence>
<sequence>MAAMPESNPSTALIEQLSKLAPLLASGDNTKAKNQAIQLSRQLTGSLSHPASAAVELAFAPFITVAARIAIGMGLFKLIADNQGPISSKDLAEKSSGEELLIIRTLRPLASVGVVKEAGERLWEPTPVTQAMATEEISAGHRMIGEMIVGAAQKAPKYLKEYGYRCPTDPRDGLMQFAFQTKLTTFELFSSMPPVLRDFNLFMGNTMGARDYWVDWYPVEQQLLDGAHDRTPFLVDVGAGKGHDLVAFHEKYPNKGRLVLQDLATVTDSVKETVDPAIDVMTYNFFTEQPVHGARAYFYHHILHDWSDEKCLEILAPLKKAMTPGYSKVLLHEMIVPELGASTFHAMLDMTMMAFNAGMERTERQWRELLDKAGFEVVKVWAPMQEDADGIVEAMVKADAPFS</sequence>
<dbReference type="InterPro" id="IPR036390">
    <property type="entry name" value="WH_DNA-bd_sf"/>
</dbReference>
<dbReference type="PIRSF" id="PIRSF005739">
    <property type="entry name" value="O-mtase"/>
    <property type="match status" value="1"/>
</dbReference>
<dbReference type="GO" id="GO:0032259">
    <property type="term" value="P:methylation"/>
    <property type="evidence" value="ECO:0007669"/>
    <property type="project" value="UniProtKB-KW"/>
</dbReference>
<accession>A0A168G2Z2</accession>
<evidence type="ECO:0000256" key="1">
    <source>
        <dbReference type="ARBA" id="ARBA00022603"/>
    </source>
</evidence>
<evidence type="ECO:0000259" key="6">
    <source>
        <dbReference type="Pfam" id="PF08100"/>
    </source>
</evidence>